<dbReference type="Gramene" id="Zm00001eb387860_T001">
    <property type="protein sequence ID" value="Zm00001eb387860_P001"/>
    <property type="gene ID" value="Zm00001eb387860"/>
</dbReference>
<reference evidence="1" key="2">
    <citation type="submission" date="2019-07" db="EMBL/GenBank/DDBJ databases">
        <authorList>
            <person name="Seetharam A."/>
            <person name="Woodhouse M."/>
            <person name="Cannon E."/>
        </authorList>
    </citation>
    <scope>NUCLEOTIDE SEQUENCE [LARGE SCALE GENOMIC DNA]</scope>
    <source>
        <strain evidence="1">cv. B73</strain>
    </source>
</reference>
<name>A0A804R819_MAIZE</name>
<reference evidence="2" key="1">
    <citation type="journal article" date="2009" name="Science">
        <title>The B73 maize genome: complexity, diversity, and dynamics.</title>
        <authorList>
            <person name="Schnable P.S."/>
            <person name="Ware D."/>
            <person name="Fulton R.S."/>
            <person name="Stein J.C."/>
            <person name="Wei F."/>
            <person name="Pasternak S."/>
            <person name="Liang C."/>
            <person name="Zhang J."/>
            <person name="Fulton L."/>
            <person name="Graves T.A."/>
            <person name="Minx P."/>
            <person name="Reily A.D."/>
            <person name="Courtney L."/>
            <person name="Kruchowski S.S."/>
            <person name="Tomlinson C."/>
            <person name="Strong C."/>
            <person name="Delehaunty K."/>
            <person name="Fronick C."/>
            <person name="Courtney B."/>
            <person name="Rock S.M."/>
            <person name="Belter E."/>
            <person name="Du F."/>
            <person name="Kim K."/>
            <person name="Abbott R.M."/>
            <person name="Cotton M."/>
            <person name="Levy A."/>
            <person name="Marchetto P."/>
            <person name="Ochoa K."/>
            <person name="Jackson S.M."/>
            <person name="Gillam B."/>
            <person name="Chen W."/>
            <person name="Yan L."/>
            <person name="Higginbotham J."/>
            <person name="Cardenas M."/>
            <person name="Waligorski J."/>
            <person name="Applebaum E."/>
            <person name="Phelps L."/>
            <person name="Falcone J."/>
            <person name="Kanchi K."/>
            <person name="Thane T."/>
            <person name="Scimone A."/>
            <person name="Thane N."/>
            <person name="Henke J."/>
            <person name="Wang T."/>
            <person name="Ruppert J."/>
            <person name="Shah N."/>
            <person name="Rotter K."/>
            <person name="Hodges J."/>
            <person name="Ingenthron E."/>
            <person name="Cordes M."/>
            <person name="Kohlberg S."/>
            <person name="Sgro J."/>
            <person name="Delgado B."/>
            <person name="Mead K."/>
            <person name="Chinwalla A."/>
            <person name="Leonard S."/>
            <person name="Crouse K."/>
            <person name="Collura K."/>
            <person name="Kudrna D."/>
            <person name="Currie J."/>
            <person name="He R."/>
            <person name="Angelova A."/>
            <person name="Rajasekar S."/>
            <person name="Mueller T."/>
            <person name="Lomeli R."/>
            <person name="Scara G."/>
            <person name="Ko A."/>
            <person name="Delaney K."/>
            <person name="Wissotski M."/>
            <person name="Lopez G."/>
            <person name="Campos D."/>
            <person name="Braidotti M."/>
            <person name="Ashley E."/>
            <person name="Golser W."/>
            <person name="Kim H."/>
            <person name="Lee S."/>
            <person name="Lin J."/>
            <person name="Dujmic Z."/>
            <person name="Kim W."/>
            <person name="Talag J."/>
            <person name="Zuccolo A."/>
            <person name="Fan C."/>
            <person name="Sebastian A."/>
            <person name="Kramer M."/>
            <person name="Spiegel L."/>
            <person name="Nascimento L."/>
            <person name="Zutavern T."/>
            <person name="Miller B."/>
            <person name="Ambroise C."/>
            <person name="Muller S."/>
            <person name="Spooner W."/>
            <person name="Narechania A."/>
            <person name="Ren L."/>
            <person name="Wei S."/>
            <person name="Kumari S."/>
            <person name="Faga B."/>
            <person name="Levy M.J."/>
            <person name="McMahan L."/>
            <person name="Van Buren P."/>
            <person name="Vaughn M.W."/>
            <person name="Ying K."/>
            <person name="Yeh C.-T."/>
            <person name="Emrich S.J."/>
            <person name="Jia Y."/>
            <person name="Kalyanaraman A."/>
            <person name="Hsia A.-P."/>
            <person name="Barbazuk W.B."/>
            <person name="Baucom R.S."/>
            <person name="Brutnell T.P."/>
            <person name="Carpita N.C."/>
            <person name="Chaparro C."/>
            <person name="Chia J.-M."/>
            <person name="Deragon J.-M."/>
            <person name="Estill J.C."/>
            <person name="Fu Y."/>
            <person name="Jeddeloh J.A."/>
            <person name="Han Y."/>
            <person name="Lee H."/>
            <person name="Li P."/>
            <person name="Lisch D.R."/>
            <person name="Liu S."/>
            <person name="Liu Z."/>
            <person name="Nagel D.H."/>
            <person name="McCann M.C."/>
            <person name="SanMiguel P."/>
            <person name="Myers A.M."/>
            <person name="Nettleton D."/>
            <person name="Nguyen J."/>
            <person name="Penning B.W."/>
            <person name="Ponnala L."/>
            <person name="Schneider K.L."/>
            <person name="Schwartz D.C."/>
            <person name="Sharma A."/>
            <person name="Soderlund C."/>
            <person name="Springer N.M."/>
            <person name="Sun Q."/>
            <person name="Wang H."/>
            <person name="Waterman M."/>
            <person name="Westerman R."/>
            <person name="Wolfgruber T.K."/>
            <person name="Yang L."/>
            <person name="Yu Y."/>
            <person name="Zhang L."/>
            <person name="Zhou S."/>
            <person name="Zhu Q."/>
            <person name="Bennetzen J.L."/>
            <person name="Dawe R.K."/>
            <person name="Jiang J."/>
            <person name="Jiang N."/>
            <person name="Presting G.G."/>
            <person name="Wessler S.R."/>
            <person name="Aluru S."/>
            <person name="Martienssen R.A."/>
            <person name="Clifton S.W."/>
            <person name="McCombie W.R."/>
            <person name="Wing R.A."/>
            <person name="Wilson R.K."/>
        </authorList>
    </citation>
    <scope>NUCLEOTIDE SEQUENCE [LARGE SCALE GENOMIC DNA]</scope>
    <source>
        <strain evidence="2">cv. B73</strain>
    </source>
</reference>
<dbReference type="InParanoid" id="A0A804R819"/>
<accession>A0A804R819</accession>
<proteinExistence type="predicted"/>
<organism evidence="1 2">
    <name type="scientific">Zea mays</name>
    <name type="common">Maize</name>
    <dbReference type="NCBI Taxonomy" id="4577"/>
    <lineage>
        <taxon>Eukaryota</taxon>
        <taxon>Viridiplantae</taxon>
        <taxon>Streptophyta</taxon>
        <taxon>Embryophyta</taxon>
        <taxon>Tracheophyta</taxon>
        <taxon>Spermatophyta</taxon>
        <taxon>Magnoliopsida</taxon>
        <taxon>Liliopsida</taxon>
        <taxon>Poales</taxon>
        <taxon>Poaceae</taxon>
        <taxon>PACMAD clade</taxon>
        <taxon>Panicoideae</taxon>
        <taxon>Andropogonodae</taxon>
        <taxon>Andropogoneae</taxon>
        <taxon>Tripsacinae</taxon>
        <taxon>Zea</taxon>
    </lineage>
</organism>
<dbReference type="AlphaFoldDB" id="A0A804R819"/>
<sequence length="53" mass="6027">MASLQGNGRHTRKCSVIREAFEPFRRMFQELAWPGLHLPAPDGPRPTILVNAR</sequence>
<protein>
    <submittedName>
        <fullName evidence="1">Uncharacterized protein</fullName>
    </submittedName>
</protein>
<reference evidence="1" key="3">
    <citation type="submission" date="2021-05" db="UniProtKB">
        <authorList>
            <consortium name="EnsemblPlants"/>
        </authorList>
    </citation>
    <scope>IDENTIFICATION</scope>
    <source>
        <strain evidence="1">cv. B73</strain>
    </source>
</reference>
<evidence type="ECO:0000313" key="1">
    <source>
        <dbReference type="EnsemblPlants" id="Zm00001eb387860_P001"/>
    </source>
</evidence>
<keyword evidence="2" id="KW-1185">Reference proteome</keyword>
<dbReference type="EnsemblPlants" id="Zm00001eb387860_T001">
    <property type="protein sequence ID" value="Zm00001eb387860_P001"/>
    <property type="gene ID" value="Zm00001eb387860"/>
</dbReference>
<dbReference type="Proteomes" id="UP000007305">
    <property type="component" value="Chromosome 9"/>
</dbReference>
<evidence type="ECO:0000313" key="2">
    <source>
        <dbReference type="Proteomes" id="UP000007305"/>
    </source>
</evidence>